<evidence type="ECO:0000259" key="1">
    <source>
        <dbReference type="Pfam" id="PF11790"/>
    </source>
</evidence>
<protein>
    <recommendedName>
        <fullName evidence="1">Asl1-like glycosyl hydrolase catalytic domain-containing protein</fullName>
    </recommendedName>
</protein>
<dbReference type="InterPro" id="IPR017853">
    <property type="entry name" value="GH"/>
</dbReference>
<sequence length="297" mass="33452">MAPPSGKAGISWPCQELTSDPVASFFQPGSVRWHRLALAIHDSGPTDRRGVHPDDRESGMDAVLMGRFAPDYLNNGDQLQTGWRCLLGYNEPDHHDPTVAVSKSAHEAAAAWIELAKLRVSPDQKLVTPAVAWNLNWMKEFLSLLPDQAKPDYLAIHVYTTTFESFRDKVEEYHRTFGLPIMLTEFAMQSFDPNVPPPQTQQQVHDFMGQTTAWLDETDYVMQVLADQLPLRSLEISYGTLSDIRSPVTDMFQTAAFILAYTPIPLFHPPSHHVMRDLGRFSLLASFVLRTFQVTDA</sequence>
<keyword evidence="3" id="KW-1185">Reference proteome</keyword>
<feature type="domain" description="Asl1-like glycosyl hydrolase catalytic" evidence="1">
    <location>
        <begin position="73"/>
        <end position="222"/>
    </location>
</feature>
<gene>
    <name evidence="2" type="ORF">EHS25_003720</name>
</gene>
<dbReference type="SUPFAM" id="SSF51445">
    <property type="entry name" value="(Trans)glycosidases"/>
    <property type="match status" value="1"/>
</dbReference>
<dbReference type="GO" id="GO:0071966">
    <property type="term" value="P:fungal-type cell wall polysaccharide metabolic process"/>
    <property type="evidence" value="ECO:0007669"/>
    <property type="project" value="TreeGrafter"/>
</dbReference>
<dbReference type="InterPro" id="IPR053183">
    <property type="entry name" value="ASL1"/>
</dbReference>
<dbReference type="Gene3D" id="3.20.20.80">
    <property type="entry name" value="Glycosidases"/>
    <property type="match status" value="1"/>
</dbReference>
<dbReference type="EMBL" id="RSCD01000019">
    <property type="protein sequence ID" value="RSH85581.1"/>
    <property type="molecule type" value="Genomic_DNA"/>
</dbReference>
<name>A0A427Y3D6_9TREE</name>
<reference evidence="2 3" key="1">
    <citation type="submission" date="2018-11" db="EMBL/GenBank/DDBJ databases">
        <title>Genome sequence of Saitozyma podzolica DSM 27192.</title>
        <authorList>
            <person name="Aliyu H."/>
            <person name="Gorte O."/>
            <person name="Ochsenreither K."/>
        </authorList>
    </citation>
    <scope>NUCLEOTIDE SEQUENCE [LARGE SCALE GENOMIC DNA]</scope>
    <source>
        <strain evidence="2 3">DSM 27192</strain>
    </source>
</reference>
<dbReference type="Proteomes" id="UP000279259">
    <property type="component" value="Unassembled WGS sequence"/>
</dbReference>
<dbReference type="AlphaFoldDB" id="A0A427Y3D6"/>
<evidence type="ECO:0000313" key="2">
    <source>
        <dbReference type="EMBL" id="RSH85581.1"/>
    </source>
</evidence>
<dbReference type="PANTHER" id="PTHR34154:SF3">
    <property type="entry name" value="ALKALI-SENSITIVE LINKAGE PROTEIN 1"/>
    <property type="match status" value="1"/>
</dbReference>
<dbReference type="STRING" id="1890683.A0A427Y3D6"/>
<proteinExistence type="predicted"/>
<accession>A0A427Y3D6</accession>
<organism evidence="2 3">
    <name type="scientific">Saitozyma podzolica</name>
    <dbReference type="NCBI Taxonomy" id="1890683"/>
    <lineage>
        <taxon>Eukaryota</taxon>
        <taxon>Fungi</taxon>
        <taxon>Dikarya</taxon>
        <taxon>Basidiomycota</taxon>
        <taxon>Agaricomycotina</taxon>
        <taxon>Tremellomycetes</taxon>
        <taxon>Tremellales</taxon>
        <taxon>Trimorphomycetaceae</taxon>
        <taxon>Saitozyma</taxon>
    </lineage>
</organism>
<dbReference type="GO" id="GO:0009277">
    <property type="term" value="C:fungal-type cell wall"/>
    <property type="evidence" value="ECO:0007669"/>
    <property type="project" value="TreeGrafter"/>
</dbReference>
<dbReference type="InterPro" id="IPR024655">
    <property type="entry name" value="Asl1_glyco_hydro_catalytic"/>
</dbReference>
<comment type="caution">
    <text evidence="2">The sequence shown here is derived from an EMBL/GenBank/DDBJ whole genome shotgun (WGS) entry which is preliminary data.</text>
</comment>
<dbReference type="PANTHER" id="PTHR34154">
    <property type="entry name" value="ALKALI-SENSITIVE LINKAGE PROTEIN 1"/>
    <property type="match status" value="1"/>
</dbReference>
<dbReference type="OrthoDB" id="5959761at2759"/>
<dbReference type="Pfam" id="PF11790">
    <property type="entry name" value="Glyco_hydro_cc"/>
    <property type="match status" value="1"/>
</dbReference>
<evidence type="ECO:0000313" key="3">
    <source>
        <dbReference type="Proteomes" id="UP000279259"/>
    </source>
</evidence>